<proteinExistence type="predicted"/>
<accession>A0A8D8Z3C4</accession>
<evidence type="ECO:0000313" key="1">
    <source>
        <dbReference type="EMBL" id="CAG6739086.1"/>
    </source>
</evidence>
<sequence length="144" mass="16717">MLKFLSRPQQLPWNLLVQNTQRQTKYVPNLVQRNNVHQNPKRVGVEPKYFIQAPNFVNVQPKSSNQKVFLQVQTKCFHQSPLSYVKDGTLTTCNVSMSKFDPLNHLPYKKLDQTLLSFVSASSTPSHSQRRSFILTWITQTSKR</sequence>
<dbReference type="AlphaFoldDB" id="A0A8D8Z3C4"/>
<name>A0A8D8Z3C4_9HEMI</name>
<dbReference type="EMBL" id="HBUF01411277">
    <property type="protein sequence ID" value="CAG6739086.1"/>
    <property type="molecule type" value="Transcribed_RNA"/>
</dbReference>
<reference evidence="1" key="1">
    <citation type="submission" date="2021-05" db="EMBL/GenBank/DDBJ databases">
        <authorList>
            <person name="Alioto T."/>
            <person name="Alioto T."/>
            <person name="Gomez Garrido J."/>
        </authorList>
    </citation>
    <scope>NUCLEOTIDE SEQUENCE</scope>
</reference>
<protein>
    <submittedName>
        <fullName evidence="1">Uncharacterized protein</fullName>
    </submittedName>
</protein>
<organism evidence="1">
    <name type="scientific">Cacopsylla melanoneura</name>
    <dbReference type="NCBI Taxonomy" id="428564"/>
    <lineage>
        <taxon>Eukaryota</taxon>
        <taxon>Metazoa</taxon>
        <taxon>Ecdysozoa</taxon>
        <taxon>Arthropoda</taxon>
        <taxon>Hexapoda</taxon>
        <taxon>Insecta</taxon>
        <taxon>Pterygota</taxon>
        <taxon>Neoptera</taxon>
        <taxon>Paraneoptera</taxon>
        <taxon>Hemiptera</taxon>
        <taxon>Sternorrhyncha</taxon>
        <taxon>Psylloidea</taxon>
        <taxon>Psyllidae</taxon>
        <taxon>Psyllinae</taxon>
        <taxon>Cacopsylla</taxon>
    </lineage>
</organism>